<dbReference type="RefSeq" id="WP_090601887.1">
    <property type="nucleotide sequence ID" value="NZ_FNZR01000001.1"/>
</dbReference>
<feature type="transmembrane region" description="Helical" evidence="1">
    <location>
        <begin position="60"/>
        <end position="78"/>
    </location>
</feature>
<keyword evidence="1" id="KW-1133">Transmembrane helix</keyword>
<dbReference type="EMBL" id="FNZR01000001">
    <property type="protein sequence ID" value="SEK18132.1"/>
    <property type="molecule type" value="Genomic_DNA"/>
</dbReference>
<feature type="transmembrane region" description="Helical" evidence="1">
    <location>
        <begin position="36"/>
        <end position="54"/>
    </location>
</feature>
<feature type="transmembrane region" description="Helical" evidence="1">
    <location>
        <begin position="6"/>
        <end position="24"/>
    </location>
</feature>
<reference evidence="4" key="1">
    <citation type="submission" date="2016-10" db="EMBL/GenBank/DDBJ databases">
        <authorList>
            <person name="Varghese N."/>
            <person name="Submissions S."/>
        </authorList>
    </citation>
    <scope>NUCLEOTIDE SEQUENCE [LARGE SCALE GENOMIC DNA]</scope>
    <source>
        <strain evidence="4">Jip14</strain>
    </source>
</reference>
<name>A0A1H7F1F0_9SPHI</name>
<accession>A0A1H7F1F0</accession>
<dbReference type="STRING" id="332977.SAMN05421740_10171"/>
<dbReference type="InterPro" id="IPR058058">
    <property type="entry name" value="CBU_0592-like"/>
</dbReference>
<keyword evidence="4" id="KW-1185">Reference proteome</keyword>
<dbReference type="AlphaFoldDB" id="A0A1H7F1F0"/>
<evidence type="ECO:0000259" key="2">
    <source>
        <dbReference type="Pfam" id="PF26604"/>
    </source>
</evidence>
<sequence>MTESTITIIGWLGFVFCTVAYLLLNLRKIRFDGVGYQVLNAIGGLGLVISAIYFRDHPNIAANSVWVLIALFGILSYSKKSRSLRKKRSVTDSQ</sequence>
<evidence type="ECO:0000313" key="4">
    <source>
        <dbReference type="Proteomes" id="UP000198916"/>
    </source>
</evidence>
<protein>
    <recommendedName>
        <fullName evidence="2">CBU-0592-like domain-containing protein</fullName>
    </recommendedName>
</protein>
<keyword evidence="1" id="KW-0472">Membrane</keyword>
<evidence type="ECO:0000313" key="3">
    <source>
        <dbReference type="EMBL" id="SEK18132.1"/>
    </source>
</evidence>
<proteinExistence type="predicted"/>
<gene>
    <name evidence="3" type="ORF">SAMN05421740_10171</name>
</gene>
<feature type="domain" description="CBU-0592-like" evidence="2">
    <location>
        <begin position="7"/>
        <end position="79"/>
    </location>
</feature>
<evidence type="ECO:0000256" key="1">
    <source>
        <dbReference type="SAM" id="Phobius"/>
    </source>
</evidence>
<keyword evidence="1" id="KW-0812">Transmembrane</keyword>
<organism evidence="3 4">
    <name type="scientific">Parapedobacter koreensis</name>
    <dbReference type="NCBI Taxonomy" id="332977"/>
    <lineage>
        <taxon>Bacteria</taxon>
        <taxon>Pseudomonadati</taxon>
        <taxon>Bacteroidota</taxon>
        <taxon>Sphingobacteriia</taxon>
        <taxon>Sphingobacteriales</taxon>
        <taxon>Sphingobacteriaceae</taxon>
        <taxon>Parapedobacter</taxon>
    </lineage>
</organism>
<dbReference type="Pfam" id="PF26604">
    <property type="entry name" value="CBU_0592"/>
    <property type="match status" value="1"/>
</dbReference>
<dbReference type="Proteomes" id="UP000198916">
    <property type="component" value="Unassembled WGS sequence"/>
</dbReference>
<dbReference type="OrthoDB" id="711721at2"/>
<dbReference type="NCBIfam" id="NF047864">
    <property type="entry name" value="CBU_0592_membra"/>
    <property type="match status" value="1"/>
</dbReference>